<dbReference type="PANTHER" id="PTHR38894">
    <property type="entry name" value="TRANSMEMBRANE PROTEIN"/>
    <property type="match status" value="1"/>
</dbReference>
<dbReference type="AlphaFoldDB" id="A0ABD3QM66"/>
<dbReference type="EMBL" id="JABMIG020000029">
    <property type="protein sequence ID" value="KAL3801089.1"/>
    <property type="molecule type" value="Genomic_DNA"/>
</dbReference>
<comment type="caution">
    <text evidence="2">The sequence shown here is derived from an EMBL/GenBank/DDBJ whole genome shotgun (WGS) entry which is preliminary data.</text>
</comment>
<sequence>MYVKSPTRPHQHNKELPTHTYFTFYPEPRGPLDHCPGFTESISTNANMSGAYGEPAWANPSSSTPAISSDANATTSWSAGEDFSGTGANVNVGGANSPSGNVNCIQRLLSLWDMGLSALMCCLGVFGILQNKGLPQIFVSVYMILFSVLLFCYELMWWKSIDVINKSLRMNFGFMYGIKGKAFYLIFIAFLSAGLKENVTFPWLPWMTFGGYLGTGILLLFLHFMRPQMLESYKAPTAGFGGQSQNGNVPV</sequence>
<evidence type="ECO:0000313" key="2">
    <source>
        <dbReference type="EMBL" id="KAL3801089.1"/>
    </source>
</evidence>
<feature type="transmembrane region" description="Helical" evidence="1">
    <location>
        <begin position="170"/>
        <end position="191"/>
    </location>
</feature>
<feature type="transmembrane region" description="Helical" evidence="1">
    <location>
        <begin position="137"/>
        <end position="158"/>
    </location>
</feature>
<protein>
    <submittedName>
        <fullName evidence="2">Uncharacterized protein</fullName>
    </submittedName>
</protein>
<dbReference type="Proteomes" id="UP001516023">
    <property type="component" value="Unassembled WGS sequence"/>
</dbReference>
<dbReference type="PANTHER" id="PTHR38894:SF1">
    <property type="entry name" value="TRANSMEMBRANE PROTEIN"/>
    <property type="match status" value="1"/>
</dbReference>
<evidence type="ECO:0000256" key="1">
    <source>
        <dbReference type="SAM" id="Phobius"/>
    </source>
</evidence>
<gene>
    <name evidence="2" type="ORF">HJC23_002382</name>
</gene>
<organism evidence="2 3">
    <name type="scientific">Cyclotella cryptica</name>
    <dbReference type="NCBI Taxonomy" id="29204"/>
    <lineage>
        <taxon>Eukaryota</taxon>
        <taxon>Sar</taxon>
        <taxon>Stramenopiles</taxon>
        <taxon>Ochrophyta</taxon>
        <taxon>Bacillariophyta</taxon>
        <taxon>Coscinodiscophyceae</taxon>
        <taxon>Thalassiosirophycidae</taxon>
        <taxon>Stephanodiscales</taxon>
        <taxon>Stephanodiscaceae</taxon>
        <taxon>Cyclotella</taxon>
    </lineage>
</organism>
<name>A0ABD3QM66_9STRA</name>
<keyword evidence="3" id="KW-1185">Reference proteome</keyword>
<evidence type="ECO:0000313" key="3">
    <source>
        <dbReference type="Proteomes" id="UP001516023"/>
    </source>
</evidence>
<proteinExistence type="predicted"/>
<keyword evidence="1" id="KW-0472">Membrane</keyword>
<keyword evidence="1" id="KW-1133">Transmembrane helix</keyword>
<reference evidence="2 3" key="1">
    <citation type="journal article" date="2020" name="G3 (Bethesda)">
        <title>Improved Reference Genome for Cyclotella cryptica CCMP332, a Model for Cell Wall Morphogenesis, Salinity Adaptation, and Lipid Production in Diatoms (Bacillariophyta).</title>
        <authorList>
            <person name="Roberts W.R."/>
            <person name="Downey K.M."/>
            <person name="Ruck E.C."/>
            <person name="Traller J.C."/>
            <person name="Alverson A.J."/>
        </authorList>
    </citation>
    <scope>NUCLEOTIDE SEQUENCE [LARGE SCALE GENOMIC DNA]</scope>
    <source>
        <strain evidence="2 3">CCMP332</strain>
    </source>
</reference>
<feature type="transmembrane region" description="Helical" evidence="1">
    <location>
        <begin position="111"/>
        <end position="131"/>
    </location>
</feature>
<accession>A0ABD3QM66</accession>
<feature type="transmembrane region" description="Helical" evidence="1">
    <location>
        <begin position="203"/>
        <end position="224"/>
    </location>
</feature>
<keyword evidence="1" id="KW-0812">Transmembrane</keyword>